<sequence>MSIYVAKLGRNVTAHESGSNKQSASKSCALSLIRQLYHLGVIEPFSGSLKKTILNIVEPYELSI</sequence>
<dbReference type="SUPFAM" id="SSF54768">
    <property type="entry name" value="dsRNA-binding domain-like"/>
    <property type="match status" value="1"/>
</dbReference>
<dbReference type="AlphaFoldDB" id="A0A8R2JU36"/>
<dbReference type="KEGG" id="api:115034449"/>
<evidence type="ECO:0000313" key="2">
    <source>
        <dbReference type="Proteomes" id="UP000007819"/>
    </source>
</evidence>
<evidence type="ECO:0000313" key="1">
    <source>
        <dbReference type="EnsemblMetazoa" id="XP_029347348.1"/>
    </source>
</evidence>
<reference evidence="1" key="2">
    <citation type="submission" date="2022-06" db="UniProtKB">
        <authorList>
            <consortium name="EnsemblMetazoa"/>
        </authorList>
    </citation>
    <scope>IDENTIFICATION</scope>
</reference>
<accession>A0A8R2JU36</accession>
<organism evidence="1 2">
    <name type="scientific">Acyrthosiphon pisum</name>
    <name type="common">Pea aphid</name>
    <dbReference type="NCBI Taxonomy" id="7029"/>
    <lineage>
        <taxon>Eukaryota</taxon>
        <taxon>Metazoa</taxon>
        <taxon>Ecdysozoa</taxon>
        <taxon>Arthropoda</taxon>
        <taxon>Hexapoda</taxon>
        <taxon>Insecta</taxon>
        <taxon>Pterygota</taxon>
        <taxon>Neoptera</taxon>
        <taxon>Paraneoptera</taxon>
        <taxon>Hemiptera</taxon>
        <taxon>Sternorrhyncha</taxon>
        <taxon>Aphidomorpha</taxon>
        <taxon>Aphidoidea</taxon>
        <taxon>Aphididae</taxon>
        <taxon>Macrosiphini</taxon>
        <taxon>Acyrthosiphon</taxon>
    </lineage>
</organism>
<dbReference type="GeneID" id="115034449"/>
<dbReference type="EnsemblMetazoa" id="XM_029491488.1">
    <property type="protein sequence ID" value="XP_029347348.1"/>
    <property type="gene ID" value="LOC115034449"/>
</dbReference>
<dbReference type="Gene3D" id="3.30.160.20">
    <property type="match status" value="1"/>
</dbReference>
<dbReference type="Proteomes" id="UP000007819">
    <property type="component" value="Chromosome A3"/>
</dbReference>
<proteinExistence type="predicted"/>
<protein>
    <submittedName>
        <fullName evidence="1">Uncharacterized protein</fullName>
    </submittedName>
</protein>
<dbReference type="OrthoDB" id="5600252at2759"/>
<keyword evidence="2" id="KW-1185">Reference proteome</keyword>
<dbReference type="RefSeq" id="XP_029347348.1">
    <property type="nucleotide sequence ID" value="XM_029491488.1"/>
</dbReference>
<name>A0A8R2JU36_ACYPI</name>
<reference evidence="2" key="1">
    <citation type="submission" date="2010-06" db="EMBL/GenBank/DDBJ databases">
        <authorList>
            <person name="Jiang H."/>
            <person name="Abraham K."/>
            <person name="Ali S."/>
            <person name="Alsbrooks S.L."/>
            <person name="Anim B.N."/>
            <person name="Anosike U.S."/>
            <person name="Attaway T."/>
            <person name="Bandaranaike D.P."/>
            <person name="Battles P.K."/>
            <person name="Bell S.N."/>
            <person name="Bell A.V."/>
            <person name="Beltran B."/>
            <person name="Bickham C."/>
            <person name="Bustamante Y."/>
            <person name="Caleb T."/>
            <person name="Canada A."/>
            <person name="Cardenas V."/>
            <person name="Carter K."/>
            <person name="Chacko J."/>
            <person name="Chandrabose M.N."/>
            <person name="Chavez D."/>
            <person name="Chavez A."/>
            <person name="Chen L."/>
            <person name="Chu H.-S."/>
            <person name="Claassen K.J."/>
            <person name="Cockrell R."/>
            <person name="Collins M."/>
            <person name="Cooper J.A."/>
            <person name="Cree A."/>
            <person name="Curry S.M."/>
            <person name="Da Y."/>
            <person name="Dao M.D."/>
            <person name="Das B."/>
            <person name="Davila M.-L."/>
            <person name="Davy-Carroll L."/>
            <person name="Denson S."/>
            <person name="Dinh H."/>
            <person name="Ebong V.E."/>
            <person name="Edwards J.R."/>
            <person name="Egan A."/>
            <person name="El-Daye J."/>
            <person name="Escobedo L."/>
            <person name="Fernandez S."/>
            <person name="Fernando P.R."/>
            <person name="Flagg N."/>
            <person name="Forbes L.D."/>
            <person name="Fowler R.G."/>
            <person name="Fu Q."/>
            <person name="Gabisi R.A."/>
            <person name="Ganer J."/>
            <person name="Garbino Pronczuk A."/>
            <person name="Garcia R.M."/>
            <person name="Garner T."/>
            <person name="Garrett T.E."/>
            <person name="Gonzalez D.A."/>
            <person name="Hamid H."/>
            <person name="Hawkins E.S."/>
            <person name="Hirani K."/>
            <person name="Hogues M.E."/>
            <person name="Hollins B."/>
            <person name="Hsiao C.-H."/>
            <person name="Jabil R."/>
            <person name="James M.L."/>
            <person name="Jhangiani S.N."/>
            <person name="Johnson B."/>
            <person name="Johnson Q."/>
            <person name="Joshi V."/>
            <person name="Kalu J.B."/>
            <person name="Kam C."/>
            <person name="Kashfia A."/>
            <person name="Keebler J."/>
            <person name="Kisamo H."/>
            <person name="Kovar C.L."/>
            <person name="Lago L.A."/>
            <person name="Lai C.-Y."/>
            <person name="Laidlaw J."/>
            <person name="Lara F."/>
            <person name="Le T.-K."/>
            <person name="Lee S.L."/>
            <person name="Legall F.H."/>
            <person name="Lemon S.J."/>
            <person name="Lewis L.R."/>
            <person name="Li B."/>
            <person name="Liu Y."/>
            <person name="Liu Y.-S."/>
            <person name="Lopez J."/>
            <person name="Lozado R.J."/>
            <person name="Lu J."/>
            <person name="Madu R.C."/>
            <person name="Maheshwari M."/>
            <person name="Maheshwari R."/>
            <person name="Malloy K."/>
            <person name="Martinez E."/>
            <person name="Mathew T."/>
            <person name="Mercado I.C."/>
            <person name="Mercado C."/>
            <person name="Meyer B."/>
            <person name="Montgomery K."/>
            <person name="Morgan M.B."/>
            <person name="Munidasa M."/>
            <person name="Nazareth L.V."/>
            <person name="Nelson J."/>
            <person name="Ng B.M."/>
            <person name="Nguyen N.B."/>
            <person name="Nguyen P.Q."/>
            <person name="Nguyen T."/>
            <person name="Obregon M."/>
            <person name="Okwuonu G.O."/>
            <person name="Onwere C.G."/>
            <person name="Orozco G."/>
            <person name="Parra A."/>
            <person name="Patel S."/>
            <person name="Patil S."/>
            <person name="Perez A."/>
            <person name="Perez Y."/>
            <person name="Pham C."/>
            <person name="Primus E.L."/>
            <person name="Pu L.-L."/>
            <person name="Puazo M."/>
            <person name="Qin X."/>
            <person name="Quiroz J.B."/>
            <person name="Reese J."/>
            <person name="Richards S."/>
            <person name="Rives C.M."/>
            <person name="Robberts R."/>
            <person name="Ruiz S.J."/>
            <person name="Ruiz M.J."/>
            <person name="Santibanez J."/>
            <person name="Schneider B.W."/>
            <person name="Sisson I."/>
            <person name="Smith M."/>
            <person name="Sodergren E."/>
            <person name="Song X.-Z."/>
            <person name="Song B.B."/>
            <person name="Summersgill H."/>
            <person name="Thelus R."/>
            <person name="Thornton R.D."/>
            <person name="Trejos Z.Y."/>
            <person name="Usmani K."/>
            <person name="Vattathil S."/>
            <person name="Villasana D."/>
            <person name="Walker D.L."/>
            <person name="Wang S."/>
            <person name="Wang K."/>
            <person name="White C.S."/>
            <person name="Williams A.C."/>
            <person name="Williamson J."/>
            <person name="Wilson K."/>
            <person name="Woghiren I.O."/>
            <person name="Woodworth J.R."/>
            <person name="Worley K.C."/>
            <person name="Wright R.A."/>
            <person name="Wu W."/>
            <person name="Young L."/>
            <person name="Zhang L."/>
            <person name="Zhang J."/>
            <person name="Zhu Y."/>
            <person name="Muzny D.M."/>
            <person name="Weinstock G."/>
            <person name="Gibbs R.A."/>
        </authorList>
    </citation>
    <scope>NUCLEOTIDE SEQUENCE [LARGE SCALE GENOMIC DNA]</scope>
    <source>
        <strain evidence="2">LSR1</strain>
    </source>
</reference>
<dbReference type="FunFam" id="3.30.160.20:FF:000028">
    <property type="entry name" value="ATP-dependent RNA helicase A"/>
    <property type="match status" value="1"/>
</dbReference>